<comment type="subcellular location">
    <subcellularLocation>
        <location evidence="1">Nucleus</location>
    </subcellularLocation>
</comment>
<dbReference type="Gene3D" id="3.30.710.10">
    <property type="entry name" value="Potassium Channel Kv1.1, Chain A"/>
    <property type="match status" value="1"/>
</dbReference>
<dbReference type="SUPFAM" id="SSF48403">
    <property type="entry name" value="Ankyrin repeat"/>
    <property type="match status" value="1"/>
</dbReference>
<dbReference type="GO" id="GO:2000031">
    <property type="term" value="P:regulation of salicylic acid mediated signaling pathway"/>
    <property type="evidence" value="ECO:0007669"/>
    <property type="project" value="InterPro"/>
</dbReference>
<evidence type="ECO:0000256" key="12">
    <source>
        <dbReference type="PROSITE-ProRule" id="PRU00023"/>
    </source>
</evidence>
<dbReference type="Pfam" id="PF13637">
    <property type="entry name" value="Ank_4"/>
    <property type="match status" value="1"/>
</dbReference>
<dbReference type="InterPro" id="IPR002110">
    <property type="entry name" value="Ankyrin_rpt"/>
</dbReference>
<dbReference type="GO" id="GO:2000022">
    <property type="term" value="P:regulation of jasmonic acid mediated signaling pathway"/>
    <property type="evidence" value="ECO:0007669"/>
    <property type="project" value="InterPro"/>
</dbReference>
<evidence type="ECO:0000256" key="4">
    <source>
        <dbReference type="ARBA" id="ARBA00022737"/>
    </source>
</evidence>
<accession>A2XKE1</accession>
<dbReference type="Pfam" id="PF12313">
    <property type="entry name" value="NPR1_like_C"/>
    <property type="match status" value="1"/>
</dbReference>
<dbReference type="AlphaFoldDB" id="A2XKE1"/>
<feature type="repeat" description="ANK" evidence="12">
    <location>
        <begin position="323"/>
        <end position="355"/>
    </location>
</feature>
<evidence type="ECO:0000256" key="5">
    <source>
        <dbReference type="ARBA" id="ARBA00022771"/>
    </source>
</evidence>
<dbReference type="EMBL" id="CM000128">
    <property type="protein sequence ID" value="EAY91301.1"/>
    <property type="molecule type" value="Genomic_DNA"/>
</dbReference>
<dbReference type="PROSITE" id="PS52046">
    <property type="entry name" value="ZF_C2HC_NPR"/>
    <property type="match status" value="1"/>
</dbReference>
<dbReference type="Gene3D" id="1.25.40.20">
    <property type="entry name" value="Ankyrin repeat-containing domain"/>
    <property type="match status" value="1"/>
</dbReference>
<dbReference type="InterPro" id="IPR011333">
    <property type="entry name" value="SKP1/BTB/POZ_sf"/>
</dbReference>
<comment type="pathway">
    <text evidence="2">Protein modification; protein ubiquitination.</text>
</comment>
<organism evidence="17 18">
    <name type="scientific">Oryza sativa subsp. indica</name>
    <name type="common">Rice</name>
    <dbReference type="NCBI Taxonomy" id="39946"/>
    <lineage>
        <taxon>Eukaryota</taxon>
        <taxon>Viridiplantae</taxon>
        <taxon>Streptophyta</taxon>
        <taxon>Embryophyta</taxon>
        <taxon>Tracheophyta</taxon>
        <taxon>Spermatophyta</taxon>
        <taxon>Magnoliopsida</taxon>
        <taxon>Liliopsida</taxon>
        <taxon>Poales</taxon>
        <taxon>Poaceae</taxon>
        <taxon>BOP clade</taxon>
        <taxon>Oryzoideae</taxon>
        <taxon>Oryzeae</taxon>
        <taxon>Oryzinae</taxon>
        <taxon>Oryza</taxon>
        <taxon>Oryza sativa</taxon>
    </lineage>
</organism>
<evidence type="ECO:0000256" key="9">
    <source>
        <dbReference type="ARBA" id="ARBA00023043"/>
    </source>
</evidence>
<dbReference type="InterPro" id="IPR021094">
    <property type="entry name" value="NPR1/NIM1-like_C"/>
</dbReference>
<evidence type="ECO:0000259" key="16">
    <source>
        <dbReference type="PROSITE" id="PS52046"/>
    </source>
</evidence>
<dbReference type="Proteomes" id="UP000007015">
    <property type="component" value="Chromosome 3"/>
</dbReference>
<reference evidence="17 18" key="1">
    <citation type="journal article" date="2005" name="PLoS Biol.">
        <title>The genomes of Oryza sativa: a history of duplications.</title>
        <authorList>
            <person name="Yu J."/>
            <person name="Wang J."/>
            <person name="Lin W."/>
            <person name="Li S."/>
            <person name="Li H."/>
            <person name="Zhou J."/>
            <person name="Ni P."/>
            <person name="Dong W."/>
            <person name="Hu S."/>
            <person name="Zeng C."/>
            <person name="Zhang J."/>
            <person name="Zhang Y."/>
            <person name="Li R."/>
            <person name="Xu Z."/>
            <person name="Li S."/>
            <person name="Li X."/>
            <person name="Zheng H."/>
            <person name="Cong L."/>
            <person name="Lin L."/>
            <person name="Yin J."/>
            <person name="Geng J."/>
            <person name="Li G."/>
            <person name="Shi J."/>
            <person name="Liu J."/>
            <person name="Lv H."/>
            <person name="Li J."/>
            <person name="Wang J."/>
            <person name="Deng Y."/>
            <person name="Ran L."/>
            <person name="Shi X."/>
            <person name="Wang X."/>
            <person name="Wu Q."/>
            <person name="Li C."/>
            <person name="Ren X."/>
            <person name="Wang J."/>
            <person name="Wang X."/>
            <person name="Li D."/>
            <person name="Liu D."/>
            <person name="Zhang X."/>
            <person name="Ji Z."/>
            <person name="Zhao W."/>
            <person name="Sun Y."/>
            <person name="Zhang Z."/>
            <person name="Bao J."/>
            <person name="Han Y."/>
            <person name="Dong L."/>
            <person name="Ji J."/>
            <person name="Chen P."/>
            <person name="Wu S."/>
            <person name="Liu J."/>
            <person name="Xiao Y."/>
            <person name="Bu D."/>
            <person name="Tan J."/>
            <person name="Yang L."/>
            <person name="Ye C."/>
            <person name="Zhang J."/>
            <person name="Xu J."/>
            <person name="Zhou Y."/>
            <person name="Yu Y."/>
            <person name="Zhang B."/>
            <person name="Zhuang S."/>
            <person name="Wei H."/>
            <person name="Liu B."/>
            <person name="Lei M."/>
            <person name="Yu H."/>
            <person name="Li Y."/>
            <person name="Xu H."/>
            <person name="Wei S."/>
            <person name="He X."/>
            <person name="Fang L."/>
            <person name="Zhang Z."/>
            <person name="Zhang Y."/>
            <person name="Huang X."/>
            <person name="Su Z."/>
            <person name="Tong W."/>
            <person name="Li J."/>
            <person name="Tong Z."/>
            <person name="Li S."/>
            <person name="Ye J."/>
            <person name="Wang L."/>
            <person name="Fang L."/>
            <person name="Lei T."/>
            <person name="Chen C."/>
            <person name="Chen H."/>
            <person name="Xu Z."/>
            <person name="Li H."/>
            <person name="Huang H."/>
            <person name="Zhang F."/>
            <person name="Xu H."/>
            <person name="Li N."/>
            <person name="Zhao C."/>
            <person name="Li S."/>
            <person name="Dong L."/>
            <person name="Huang Y."/>
            <person name="Li L."/>
            <person name="Xi Y."/>
            <person name="Qi Q."/>
            <person name="Li W."/>
            <person name="Zhang B."/>
            <person name="Hu W."/>
            <person name="Zhang Y."/>
            <person name="Tian X."/>
            <person name="Jiao Y."/>
            <person name="Liang X."/>
            <person name="Jin J."/>
            <person name="Gao L."/>
            <person name="Zheng W."/>
            <person name="Hao B."/>
            <person name="Liu S."/>
            <person name="Wang W."/>
            <person name="Yuan L."/>
            <person name="Cao M."/>
            <person name="McDermott J."/>
            <person name="Samudrala R."/>
            <person name="Wang J."/>
            <person name="Wong G.K."/>
            <person name="Yang H."/>
        </authorList>
    </citation>
    <scope>NUCLEOTIDE SEQUENCE [LARGE SCALE GENOMIC DNA]</scope>
    <source>
        <strain evidence="18">cv. 93-11</strain>
    </source>
</reference>
<dbReference type="InterPro" id="IPR044292">
    <property type="entry name" value="NPR"/>
</dbReference>
<evidence type="ECO:0000313" key="18">
    <source>
        <dbReference type="Proteomes" id="UP000007015"/>
    </source>
</evidence>
<evidence type="ECO:0000313" key="17">
    <source>
        <dbReference type="EMBL" id="EAY91301.1"/>
    </source>
</evidence>
<evidence type="ECO:0000256" key="7">
    <source>
        <dbReference type="ARBA" id="ARBA00022821"/>
    </source>
</evidence>
<dbReference type="PANTHER" id="PTHR46475:SF4">
    <property type="entry name" value="BTB_POZ DOMAIN AND ANKYRIN REPEAT-CONTAINING PROTEIN NPR3"/>
    <property type="match status" value="1"/>
</dbReference>
<feature type="domain" description="BTB" evidence="15">
    <location>
        <begin position="52"/>
        <end position="137"/>
    </location>
</feature>
<gene>
    <name evidence="17" type="ORF">OsI_12918</name>
</gene>
<evidence type="ECO:0000256" key="8">
    <source>
        <dbReference type="ARBA" id="ARBA00022833"/>
    </source>
</evidence>
<feature type="region of interest" description="Disordered" evidence="14">
    <location>
        <begin position="1"/>
        <end position="25"/>
    </location>
</feature>
<name>A2XKE1_ORYSI</name>
<sequence length="710" mass="78039">METSTISFSSSSPPSPPPPQPAPGDIDAVSLGRLSRNLENLLDPAFLNCADAEIVLASGGGDPGGGAVVGVHRCILAARSRFFYDHFSSAPAPAPATAGDKPQLDLDGLVPGGRHIGRDALVAVLSYLYTGRLRSAPPEAAACLDDGCSHDACRPAIDFVVESTYAASGFQISELVSLFQRRLSDFVNKALAEDILPILVVASTCHLPELLNQCIQRVANSNLDNRYLEKRLPDDLYAKLKEFRVPDEPHSGILDPEHEKRVRNIHKALDSDDVDLVGMLLKESPVTLDDAFAIHYAAAYCEPKVLAELLKLESANVNLKNSSGYTPLHMACMRREPDIIVSLIEKGASVLERTQDGRDALTICKRLTREKDRNEKSEKCKERSKAYLCIGVLQQEIKRRPQILEDQMSAEESIATPLLVDNFHMRLLNLENRVAFARIFFPSEAKLVMRIAQADSTQEFAGLTSANFSKLKEVDLNETPTMQNRRLRERLDALTKTVELGRRYFPHCSEVLDKFLNEESTDLILLESGTAEDQQTKRMRFSELREDVRKAFTKDKAAGAAISSSTSASSSPRNYSASLFIHACESGGGDRVARERRGGDRGVRMRRGMGMVDATHADGRRWLLILVAREIATDTVGEVIYQTQRYTKLIEGHSAIDAHRALPLSAPAVLALHSIRALPLSGPATLAPHLIRQLQQAATIGDRHKLLCSA</sequence>
<evidence type="ECO:0000256" key="14">
    <source>
        <dbReference type="SAM" id="MobiDB-lite"/>
    </source>
</evidence>
<keyword evidence="18" id="KW-1185">Reference proteome</keyword>
<keyword evidence="8" id="KW-0862">Zinc</keyword>
<dbReference type="InterPro" id="IPR000210">
    <property type="entry name" value="BTB/POZ_dom"/>
</dbReference>
<comment type="similarity">
    <text evidence="11">Belongs to the plant 'ANKYRIN-BTB/POZ' family. 'NPR1-like' subfamily.</text>
</comment>
<dbReference type="SUPFAM" id="SSF54695">
    <property type="entry name" value="POZ domain"/>
    <property type="match status" value="1"/>
</dbReference>
<keyword evidence="6" id="KW-0833">Ubl conjugation pathway</keyword>
<dbReference type="Pfam" id="PF00651">
    <property type="entry name" value="BTB"/>
    <property type="match status" value="1"/>
</dbReference>
<dbReference type="GO" id="GO:0050832">
    <property type="term" value="P:defense response to fungus"/>
    <property type="evidence" value="ECO:0007669"/>
    <property type="project" value="TreeGrafter"/>
</dbReference>
<dbReference type="InterPro" id="IPR036770">
    <property type="entry name" value="Ankyrin_rpt-contain_sf"/>
</dbReference>
<keyword evidence="5 13" id="KW-0863">Zinc-finger</keyword>
<dbReference type="PROSITE" id="PS50088">
    <property type="entry name" value="ANK_REPEAT"/>
    <property type="match status" value="1"/>
</dbReference>
<evidence type="ECO:0000256" key="2">
    <source>
        <dbReference type="ARBA" id="ARBA00004906"/>
    </source>
</evidence>
<feature type="domain" description="C2HC NPR-type" evidence="16">
    <location>
        <begin position="140"/>
        <end position="154"/>
    </location>
</feature>
<evidence type="ECO:0000256" key="13">
    <source>
        <dbReference type="PROSITE-ProRule" id="PRU01391"/>
    </source>
</evidence>
<evidence type="ECO:0000259" key="15">
    <source>
        <dbReference type="PROSITE" id="PS50097"/>
    </source>
</evidence>
<dbReference type="HOGENOM" id="CLU_034895_1_0_1"/>
<dbReference type="Pfam" id="PF11900">
    <property type="entry name" value="DUF3420"/>
    <property type="match status" value="1"/>
</dbReference>
<keyword evidence="9 12" id="KW-0040">ANK repeat</keyword>
<protein>
    <submittedName>
        <fullName evidence="17">Uncharacterized protein</fullName>
    </submittedName>
</protein>
<evidence type="ECO:0000256" key="10">
    <source>
        <dbReference type="ARBA" id="ARBA00023242"/>
    </source>
</evidence>
<evidence type="ECO:0000256" key="1">
    <source>
        <dbReference type="ARBA" id="ARBA00004123"/>
    </source>
</evidence>
<dbReference type="Gramene" id="BGIOSGA010095-TA">
    <property type="protein sequence ID" value="BGIOSGA010095-PA"/>
    <property type="gene ID" value="BGIOSGA010095"/>
</dbReference>
<dbReference type="SMART" id="SM00248">
    <property type="entry name" value="ANK"/>
    <property type="match status" value="2"/>
</dbReference>
<feature type="compositionally biased region" description="Pro residues" evidence="14">
    <location>
        <begin position="13"/>
        <end position="22"/>
    </location>
</feature>
<dbReference type="OMA" id="AFTICKR"/>
<evidence type="ECO:0000256" key="6">
    <source>
        <dbReference type="ARBA" id="ARBA00022786"/>
    </source>
</evidence>
<evidence type="ECO:0000256" key="3">
    <source>
        <dbReference type="ARBA" id="ARBA00022723"/>
    </source>
</evidence>
<dbReference type="PROSITE" id="PS50297">
    <property type="entry name" value="ANK_REP_REGION"/>
    <property type="match status" value="1"/>
</dbReference>
<keyword evidence="7" id="KW-0611">Plant defense</keyword>
<dbReference type="GO" id="GO:0005634">
    <property type="term" value="C:nucleus"/>
    <property type="evidence" value="ECO:0007669"/>
    <property type="project" value="UniProtKB-SubCell"/>
</dbReference>
<dbReference type="FunFam" id="3.30.710.10:FF:000110">
    <property type="entry name" value="Regulatory protein NPR3"/>
    <property type="match status" value="1"/>
</dbReference>
<dbReference type="STRING" id="39946.A2XKE1"/>
<keyword evidence="4" id="KW-0677">Repeat</keyword>
<proteinExistence type="inferred from homology"/>
<dbReference type="GO" id="GO:0009862">
    <property type="term" value="P:systemic acquired resistance, salicylic acid mediated signaling pathway"/>
    <property type="evidence" value="ECO:0007669"/>
    <property type="project" value="InterPro"/>
</dbReference>
<dbReference type="GO" id="GO:0008270">
    <property type="term" value="F:zinc ion binding"/>
    <property type="evidence" value="ECO:0007669"/>
    <property type="project" value="UniProtKB-KW"/>
</dbReference>
<dbReference type="PROSITE" id="PS50097">
    <property type="entry name" value="BTB"/>
    <property type="match status" value="1"/>
</dbReference>
<dbReference type="FunFam" id="1.25.40.20:FF:000123">
    <property type="entry name" value="regulatory protein NPR3-like"/>
    <property type="match status" value="1"/>
</dbReference>
<dbReference type="PANTHER" id="PTHR46475">
    <property type="entry name" value="REGULATORY PROTEIN NPR3"/>
    <property type="match status" value="1"/>
</dbReference>
<evidence type="ECO:0000256" key="11">
    <source>
        <dbReference type="ARBA" id="ARBA00044947"/>
    </source>
</evidence>
<comment type="caution">
    <text evidence="13">Lacks conserved residue(s) required for the propagation of feature annotation.</text>
</comment>
<dbReference type="GO" id="GO:0042742">
    <property type="term" value="P:defense response to bacterium"/>
    <property type="evidence" value="ECO:0007669"/>
    <property type="project" value="EnsemblPlants"/>
</dbReference>
<dbReference type="InterPro" id="IPR024228">
    <property type="entry name" value="NPR_central_dom"/>
</dbReference>
<dbReference type="CDD" id="cd18310">
    <property type="entry name" value="BTB_POZ_NPR_plant"/>
    <property type="match status" value="1"/>
</dbReference>
<dbReference type="InterPro" id="IPR057250">
    <property type="entry name" value="Znf_C2HC_NPR-type"/>
</dbReference>
<keyword evidence="3" id="KW-0479">Metal-binding</keyword>
<keyword evidence="10" id="KW-0539">Nucleus</keyword>